<dbReference type="PANTHER" id="PTHR10509">
    <property type="entry name" value="O-METHYLTRANSFERASE-RELATED"/>
    <property type="match status" value="1"/>
</dbReference>
<evidence type="ECO:0000256" key="1">
    <source>
        <dbReference type="ARBA" id="ARBA00022603"/>
    </source>
</evidence>
<evidence type="ECO:0000256" key="2">
    <source>
        <dbReference type="ARBA" id="ARBA00022679"/>
    </source>
</evidence>
<dbReference type="EMBL" id="CAEZYW010000022">
    <property type="protein sequence ID" value="CAB4731928.1"/>
    <property type="molecule type" value="Genomic_DNA"/>
</dbReference>
<sequence length="239" mass="25519">MSDYTAGDDSLDLRAIAPITPDAWAYAEGWLDDTEVIQEARHLADDVGLIPVSHGTASLLTLLARLVGAGAVVEVGTGTGVSGAALLQGMTADGVLTSIDLEGEHQRAAREAFAALGYDHVRARLITGRALEVLPRLSDQAYDIVFVDADKGEYPAILAQASRLLRVGGLVIFEQMLADAGIADPHRHDTDITALRHVVHTLRDEDHWQPALLTIGRGLLIASLRHPLDDDSAATREKG</sequence>
<dbReference type="GO" id="GO:0008757">
    <property type="term" value="F:S-adenosylmethionine-dependent methyltransferase activity"/>
    <property type="evidence" value="ECO:0007669"/>
    <property type="project" value="TreeGrafter"/>
</dbReference>
<dbReference type="CDD" id="cd02440">
    <property type="entry name" value="AdoMet_MTases"/>
    <property type="match status" value="1"/>
</dbReference>
<name>A0A6J6SB75_9ZZZZ</name>
<dbReference type="PANTHER" id="PTHR10509:SF85">
    <property type="entry name" value="O-METHYLTRANSFERASE RV1220C-RELATED"/>
    <property type="match status" value="1"/>
</dbReference>
<dbReference type="InterPro" id="IPR029063">
    <property type="entry name" value="SAM-dependent_MTases_sf"/>
</dbReference>
<accession>A0A6J6SB75</accession>
<dbReference type="InterPro" id="IPR050362">
    <property type="entry name" value="Cation-dep_OMT"/>
</dbReference>
<dbReference type="GO" id="GO:0032259">
    <property type="term" value="P:methylation"/>
    <property type="evidence" value="ECO:0007669"/>
    <property type="project" value="UniProtKB-KW"/>
</dbReference>
<keyword evidence="2" id="KW-0808">Transferase</keyword>
<proteinExistence type="predicted"/>
<keyword evidence="1" id="KW-0489">Methyltransferase</keyword>
<dbReference type="Gene3D" id="3.40.50.150">
    <property type="entry name" value="Vaccinia Virus protein VP39"/>
    <property type="match status" value="1"/>
</dbReference>
<evidence type="ECO:0000313" key="4">
    <source>
        <dbReference type="EMBL" id="CAB4731928.1"/>
    </source>
</evidence>
<gene>
    <name evidence="4" type="ORF">UFOPK2786_00239</name>
</gene>
<reference evidence="4" key="1">
    <citation type="submission" date="2020-05" db="EMBL/GenBank/DDBJ databases">
        <authorList>
            <person name="Chiriac C."/>
            <person name="Salcher M."/>
            <person name="Ghai R."/>
            <person name="Kavagutti S V."/>
        </authorList>
    </citation>
    <scope>NUCLEOTIDE SEQUENCE</scope>
</reference>
<evidence type="ECO:0000256" key="3">
    <source>
        <dbReference type="ARBA" id="ARBA00022691"/>
    </source>
</evidence>
<dbReference type="Pfam" id="PF01596">
    <property type="entry name" value="Methyltransf_3"/>
    <property type="match status" value="1"/>
</dbReference>
<dbReference type="GO" id="GO:0008171">
    <property type="term" value="F:O-methyltransferase activity"/>
    <property type="evidence" value="ECO:0007669"/>
    <property type="project" value="InterPro"/>
</dbReference>
<dbReference type="AlphaFoldDB" id="A0A6J6SB75"/>
<dbReference type="PROSITE" id="PS51682">
    <property type="entry name" value="SAM_OMT_I"/>
    <property type="match status" value="1"/>
</dbReference>
<keyword evidence="3" id="KW-0949">S-adenosyl-L-methionine</keyword>
<dbReference type="InterPro" id="IPR002935">
    <property type="entry name" value="SAM_O-MeTrfase"/>
</dbReference>
<organism evidence="4">
    <name type="scientific">freshwater metagenome</name>
    <dbReference type="NCBI Taxonomy" id="449393"/>
    <lineage>
        <taxon>unclassified sequences</taxon>
        <taxon>metagenomes</taxon>
        <taxon>ecological metagenomes</taxon>
    </lineage>
</organism>
<dbReference type="SUPFAM" id="SSF53335">
    <property type="entry name" value="S-adenosyl-L-methionine-dependent methyltransferases"/>
    <property type="match status" value="1"/>
</dbReference>
<protein>
    <submittedName>
        <fullName evidence="4">Unannotated protein</fullName>
    </submittedName>
</protein>